<comment type="caution">
    <text evidence="6">The sequence shown here is derived from an EMBL/GenBank/DDBJ whole genome shotgun (WGS) entry which is preliminary data.</text>
</comment>
<evidence type="ECO:0000256" key="5">
    <source>
        <dbReference type="SAM" id="Phobius"/>
    </source>
</evidence>
<dbReference type="Proteomes" id="UP000762676">
    <property type="component" value="Unassembled WGS sequence"/>
</dbReference>
<dbReference type="GO" id="GO:0071944">
    <property type="term" value="C:cell periphery"/>
    <property type="evidence" value="ECO:0007669"/>
    <property type="project" value="TreeGrafter"/>
</dbReference>
<evidence type="ECO:0000313" key="7">
    <source>
        <dbReference type="Proteomes" id="UP000762676"/>
    </source>
</evidence>
<reference evidence="6 7" key="1">
    <citation type="journal article" date="2021" name="Elife">
        <title>Chloroplast acquisition without the gene transfer in kleptoplastic sea slugs, Plakobranchus ocellatus.</title>
        <authorList>
            <person name="Maeda T."/>
            <person name="Takahashi S."/>
            <person name="Yoshida T."/>
            <person name="Shimamura S."/>
            <person name="Takaki Y."/>
            <person name="Nagai Y."/>
            <person name="Toyoda A."/>
            <person name="Suzuki Y."/>
            <person name="Arimoto A."/>
            <person name="Ishii H."/>
            <person name="Satoh N."/>
            <person name="Nishiyama T."/>
            <person name="Hasebe M."/>
            <person name="Maruyama T."/>
            <person name="Minagawa J."/>
            <person name="Obokata J."/>
            <person name="Shigenobu S."/>
        </authorList>
    </citation>
    <scope>NUCLEOTIDE SEQUENCE [LARGE SCALE GENOMIC DNA]</scope>
</reference>
<dbReference type="PANTHER" id="PTHR22914:SF42">
    <property type="entry name" value="CHITIN SYNTHASE"/>
    <property type="match status" value="1"/>
</dbReference>
<evidence type="ECO:0000256" key="4">
    <source>
        <dbReference type="SAM" id="MobiDB-lite"/>
    </source>
</evidence>
<sequence>MEKERIRRDLLTLRNNVVFAFFMTTAVWIALFMQLEILQNELKDHMFVHIPRIDNQGYLSFQPLGLIFLSCFSIILIVQFLGMFLHRWGTFLHTLSITNLGIGSHQKEQEKVKEIIIRVSELQKLRNIELEPEPDYDEPLPDYLDNEIHEKSTSNDTGCHTDEPQPDYDDDPAQEVNRRPAPPSYHTDEVHRRGIPRSAMFDRNGYLEAFALENAFERRLRNTIQKRKPVALYGSRTSMSVQHSMGRYPEHRVNFHHDHRLVKNSFTQGNNQSNLYRYAGKQDMNGITRF</sequence>
<keyword evidence="7" id="KW-1185">Reference proteome</keyword>
<feature type="compositionally biased region" description="Acidic residues" evidence="4">
    <location>
        <begin position="130"/>
        <end position="140"/>
    </location>
</feature>
<dbReference type="EMBL" id="BMAT01008904">
    <property type="protein sequence ID" value="GFR94978.1"/>
    <property type="molecule type" value="Genomic_DNA"/>
</dbReference>
<keyword evidence="5" id="KW-1133">Transmembrane helix</keyword>
<name>A0AAV4HAN8_9GAST</name>
<dbReference type="GO" id="GO:0016020">
    <property type="term" value="C:membrane"/>
    <property type="evidence" value="ECO:0007669"/>
    <property type="project" value="UniProtKB-SubCell"/>
</dbReference>
<protein>
    <submittedName>
        <fullName evidence="6">Chitin synthase</fullName>
    </submittedName>
</protein>
<dbReference type="GO" id="GO:0006031">
    <property type="term" value="P:chitin biosynthetic process"/>
    <property type="evidence" value="ECO:0007669"/>
    <property type="project" value="TreeGrafter"/>
</dbReference>
<keyword evidence="3 5" id="KW-0472">Membrane</keyword>
<feature type="transmembrane region" description="Helical" evidence="5">
    <location>
        <begin position="64"/>
        <end position="85"/>
    </location>
</feature>
<dbReference type="AlphaFoldDB" id="A0AAV4HAN8"/>
<evidence type="ECO:0000256" key="1">
    <source>
        <dbReference type="ARBA" id="ARBA00004141"/>
    </source>
</evidence>
<evidence type="ECO:0000313" key="6">
    <source>
        <dbReference type="EMBL" id="GFR94978.1"/>
    </source>
</evidence>
<organism evidence="6 7">
    <name type="scientific">Elysia marginata</name>
    <dbReference type="NCBI Taxonomy" id="1093978"/>
    <lineage>
        <taxon>Eukaryota</taxon>
        <taxon>Metazoa</taxon>
        <taxon>Spiralia</taxon>
        <taxon>Lophotrochozoa</taxon>
        <taxon>Mollusca</taxon>
        <taxon>Gastropoda</taxon>
        <taxon>Heterobranchia</taxon>
        <taxon>Euthyneura</taxon>
        <taxon>Panpulmonata</taxon>
        <taxon>Sacoglossa</taxon>
        <taxon>Placobranchoidea</taxon>
        <taxon>Plakobranchidae</taxon>
        <taxon>Elysia</taxon>
    </lineage>
</organism>
<dbReference type="PANTHER" id="PTHR22914">
    <property type="entry name" value="CHITIN SYNTHASE"/>
    <property type="match status" value="1"/>
</dbReference>
<feature type="compositionally biased region" description="Acidic residues" evidence="4">
    <location>
        <begin position="164"/>
        <end position="173"/>
    </location>
</feature>
<dbReference type="GO" id="GO:0004100">
    <property type="term" value="F:chitin synthase activity"/>
    <property type="evidence" value="ECO:0007669"/>
    <property type="project" value="InterPro"/>
</dbReference>
<feature type="compositionally biased region" description="Basic and acidic residues" evidence="4">
    <location>
        <begin position="146"/>
        <end position="163"/>
    </location>
</feature>
<accession>A0AAV4HAN8</accession>
<evidence type="ECO:0000256" key="2">
    <source>
        <dbReference type="ARBA" id="ARBA00022692"/>
    </source>
</evidence>
<evidence type="ECO:0000256" key="3">
    <source>
        <dbReference type="ARBA" id="ARBA00023136"/>
    </source>
</evidence>
<proteinExistence type="predicted"/>
<dbReference type="InterPro" id="IPR004835">
    <property type="entry name" value="Chitin_synth"/>
</dbReference>
<feature type="region of interest" description="Disordered" evidence="4">
    <location>
        <begin position="130"/>
        <end position="193"/>
    </location>
</feature>
<keyword evidence="2 5" id="KW-0812">Transmembrane</keyword>
<feature type="transmembrane region" description="Helical" evidence="5">
    <location>
        <begin position="12"/>
        <end position="33"/>
    </location>
</feature>
<comment type="subcellular location">
    <subcellularLocation>
        <location evidence="1">Membrane</location>
        <topology evidence="1">Multi-pass membrane protein</topology>
    </subcellularLocation>
</comment>
<gene>
    <name evidence="6" type="ORF">ElyMa_004417500</name>
</gene>